<accession>A0A9X1YQM9</accession>
<keyword evidence="1" id="KW-0732">Signal</keyword>
<dbReference type="InterPro" id="IPR000073">
    <property type="entry name" value="AB_hydrolase_1"/>
</dbReference>
<keyword evidence="3" id="KW-0378">Hydrolase</keyword>
<dbReference type="Proteomes" id="UP001139353">
    <property type="component" value="Unassembled WGS sequence"/>
</dbReference>
<evidence type="ECO:0000313" key="4">
    <source>
        <dbReference type="Proteomes" id="UP001139353"/>
    </source>
</evidence>
<dbReference type="Gene3D" id="3.40.50.1820">
    <property type="entry name" value="alpha/beta hydrolase"/>
    <property type="match status" value="1"/>
</dbReference>
<dbReference type="SUPFAM" id="SSF53474">
    <property type="entry name" value="alpha/beta-Hydrolases"/>
    <property type="match status" value="1"/>
</dbReference>
<dbReference type="AlphaFoldDB" id="A0A9X1YQM9"/>
<dbReference type="RefSeq" id="WP_275685462.1">
    <property type="nucleotide sequence ID" value="NZ_JAJLJH010000014.1"/>
</dbReference>
<evidence type="ECO:0000256" key="1">
    <source>
        <dbReference type="SAM" id="SignalP"/>
    </source>
</evidence>
<evidence type="ECO:0000313" key="3">
    <source>
        <dbReference type="EMBL" id="MCK9689413.1"/>
    </source>
</evidence>
<dbReference type="PANTHER" id="PTHR37017:SF11">
    <property type="entry name" value="ESTERASE_LIPASE_THIOESTERASE DOMAIN-CONTAINING PROTEIN"/>
    <property type="match status" value="1"/>
</dbReference>
<dbReference type="InterPro" id="IPR052897">
    <property type="entry name" value="Sec-Metab_Biosynth_Hydrolase"/>
</dbReference>
<feature type="signal peptide" evidence="1">
    <location>
        <begin position="1"/>
        <end position="25"/>
    </location>
</feature>
<evidence type="ECO:0000259" key="2">
    <source>
        <dbReference type="Pfam" id="PF12697"/>
    </source>
</evidence>
<name>A0A9X1YQM9_9BURK</name>
<dbReference type="PANTHER" id="PTHR37017">
    <property type="entry name" value="AB HYDROLASE-1 DOMAIN-CONTAINING PROTEIN-RELATED"/>
    <property type="match status" value="1"/>
</dbReference>
<dbReference type="InterPro" id="IPR029058">
    <property type="entry name" value="AB_hydrolase_fold"/>
</dbReference>
<dbReference type="Pfam" id="PF12697">
    <property type="entry name" value="Abhydrolase_6"/>
    <property type="match status" value="1"/>
</dbReference>
<keyword evidence="4" id="KW-1185">Reference proteome</keyword>
<feature type="chain" id="PRO_5040976939" evidence="1">
    <location>
        <begin position="26"/>
        <end position="260"/>
    </location>
</feature>
<feature type="domain" description="AB hydrolase-1" evidence="2">
    <location>
        <begin position="35"/>
        <end position="248"/>
    </location>
</feature>
<comment type="caution">
    <text evidence="3">The sequence shown here is derived from an EMBL/GenBank/DDBJ whole genome shotgun (WGS) entry which is preliminary data.</text>
</comment>
<dbReference type="EMBL" id="JAJLJH010000014">
    <property type="protein sequence ID" value="MCK9689413.1"/>
    <property type="molecule type" value="Genomic_DNA"/>
</dbReference>
<proteinExistence type="predicted"/>
<sequence length="260" mass="26684">MKSLVKTVIYGAALGLTLAAGAASAASAAQTPTTVVLVHGAFADGSAWDKVVPLLQAKGLKVVSVQNPLSSLADDVAATRRVLDAQTGPVVLVGHSWAGMVITEAGEDEHVKALVYVAAFAPGEGQSAVDLSKDYPKSEGSNYFVADKQGFVTMTPEGIAKQLAQDVPAAQTNLMAVSQGAVRGANFEEKATHAAWKTRPSWFIVSTQDHMIQPALEQAMAKNIGATVVSLPASHVPQISHPKAVADAIIAAAAAAAAGR</sequence>
<dbReference type="GO" id="GO:0016787">
    <property type="term" value="F:hydrolase activity"/>
    <property type="evidence" value="ECO:0007669"/>
    <property type="project" value="UniProtKB-KW"/>
</dbReference>
<gene>
    <name evidence="3" type="ORF">LPC04_27155</name>
</gene>
<organism evidence="3 4">
    <name type="scientific">Scleromatobacter humisilvae</name>
    <dbReference type="NCBI Taxonomy" id="2897159"/>
    <lineage>
        <taxon>Bacteria</taxon>
        <taxon>Pseudomonadati</taxon>
        <taxon>Pseudomonadota</taxon>
        <taxon>Betaproteobacteria</taxon>
        <taxon>Burkholderiales</taxon>
        <taxon>Sphaerotilaceae</taxon>
        <taxon>Scleromatobacter</taxon>
    </lineage>
</organism>
<protein>
    <submittedName>
        <fullName evidence="3">Alpha/beta hydrolase</fullName>
    </submittedName>
</protein>
<reference evidence="3" key="1">
    <citation type="submission" date="2021-11" db="EMBL/GenBank/DDBJ databases">
        <title>BS-T2-15 a new species belonging to the Comamonadaceae family isolated from the soil of a French oak forest.</title>
        <authorList>
            <person name="Mieszkin S."/>
            <person name="Alain K."/>
        </authorList>
    </citation>
    <scope>NUCLEOTIDE SEQUENCE</scope>
    <source>
        <strain evidence="3">BS-T2-15</strain>
    </source>
</reference>